<proteinExistence type="predicted"/>
<comment type="caution">
    <text evidence="1">The sequence shown here is derived from an EMBL/GenBank/DDBJ whole genome shotgun (WGS) entry which is preliminary data.</text>
</comment>
<evidence type="ECO:0000313" key="1">
    <source>
        <dbReference type="EMBL" id="OHA13393.1"/>
    </source>
</evidence>
<gene>
    <name evidence="1" type="ORF">A2909_01845</name>
</gene>
<accession>A0A1G2LP90</accession>
<dbReference type="AlphaFoldDB" id="A0A1G2LP90"/>
<organism evidence="1 2">
    <name type="scientific">Candidatus Tagabacteria bacterium RIFCSPLOWO2_01_FULL_39_11</name>
    <dbReference type="NCBI Taxonomy" id="1802295"/>
    <lineage>
        <taxon>Bacteria</taxon>
        <taxon>Candidatus Tagaibacteriota</taxon>
    </lineage>
</organism>
<sequence length="77" mass="8889">MKGNRKEFELSQVQTPLSAFLESYNQSIPVSFPSASVAMLKKFQSTYPALFKNGDLWSMALHRKKLIDWIFGQRDFS</sequence>
<name>A0A1G2LP90_9BACT</name>
<dbReference type="Proteomes" id="UP000178302">
    <property type="component" value="Unassembled WGS sequence"/>
</dbReference>
<evidence type="ECO:0000313" key="2">
    <source>
        <dbReference type="Proteomes" id="UP000178302"/>
    </source>
</evidence>
<reference evidence="1 2" key="1">
    <citation type="journal article" date="2016" name="Nat. Commun.">
        <title>Thousands of microbial genomes shed light on interconnected biogeochemical processes in an aquifer system.</title>
        <authorList>
            <person name="Anantharaman K."/>
            <person name="Brown C.T."/>
            <person name="Hug L.A."/>
            <person name="Sharon I."/>
            <person name="Castelle C.J."/>
            <person name="Probst A.J."/>
            <person name="Thomas B.C."/>
            <person name="Singh A."/>
            <person name="Wilkins M.J."/>
            <person name="Karaoz U."/>
            <person name="Brodie E.L."/>
            <person name="Williams K.H."/>
            <person name="Hubbard S.S."/>
            <person name="Banfield J.F."/>
        </authorList>
    </citation>
    <scope>NUCLEOTIDE SEQUENCE [LARGE SCALE GENOMIC DNA]</scope>
</reference>
<protein>
    <submittedName>
        <fullName evidence="1">Uncharacterized protein</fullName>
    </submittedName>
</protein>
<dbReference type="EMBL" id="MHQZ01000036">
    <property type="protein sequence ID" value="OHA13393.1"/>
    <property type="molecule type" value="Genomic_DNA"/>
</dbReference>